<evidence type="ECO:0000313" key="10">
    <source>
        <dbReference type="EMBL" id="PPK98533.1"/>
    </source>
</evidence>
<name>A0A2S6IW31_9ACTN</name>
<proteinExistence type="inferred from homology"/>
<feature type="domain" description="ACT" evidence="8">
    <location>
        <begin position="578"/>
        <end position="660"/>
    </location>
</feature>
<feature type="domain" description="ACT" evidence="8">
    <location>
        <begin position="693"/>
        <end position="770"/>
    </location>
</feature>
<keyword evidence="5 7" id="KW-0460">Magnesium</keyword>
<comment type="caution">
    <text evidence="10">The sequence shown here is derived from an EMBL/GenBank/DDBJ whole genome shotgun (WGS) entry which is preliminary data.</text>
</comment>
<dbReference type="PANTHER" id="PTHR47320">
    <property type="entry name" value="BIFUNCTIONAL URIDYLYLTRANSFERASE/URIDYLYL-REMOVING ENZYME"/>
    <property type="match status" value="1"/>
</dbReference>
<dbReference type="SUPFAM" id="SSF81301">
    <property type="entry name" value="Nucleotidyltransferase"/>
    <property type="match status" value="1"/>
</dbReference>
<evidence type="ECO:0000256" key="3">
    <source>
        <dbReference type="ARBA" id="ARBA00022737"/>
    </source>
</evidence>
<dbReference type="HAMAP" id="MF_00277">
    <property type="entry name" value="PII_uridylyl_transf"/>
    <property type="match status" value="1"/>
</dbReference>
<dbReference type="Gene3D" id="1.10.3090.10">
    <property type="entry name" value="cca-adding enzyme, domain 2"/>
    <property type="match status" value="1"/>
</dbReference>
<keyword evidence="2 7" id="KW-0548">Nucleotidyltransferase</keyword>
<keyword evidence="11" id="KW-1185">Reference proteome</keyword>
<keyword evidence="1 7" id="KW-0808">Transferase</keyword>
<dbReference type="PROSITE" id="PS51831">
    <property type="entry name" value="HD"/>
    <property type="match status" value="1"/>
</dbReference>
<dbReference type="InterPro" id="IPR043519">
    <property type="entry name" value="NT_sf"/>
</dbReference>
<dbReference type="PANTHER" id="PTHR47320:SF1">
    <property type="entry name" value="BIFUNCTIONAL URIDYLYLTRANSFERASE_URIDYLYL-REMOVING ENZYME"/>
    <property type="match status" value="1"/>
</dbReference>
<dbReference type="SUPFAM" id="SSF55021">
    <property type="entry name" value="ACT-like"/>
    <property type="match status" value="1"/>
</dbReference>
<dbReference type="GO" id="GO:0006808">
    <property type="term" value="P:regulation of nitrogen utilization"/>
    <property type="evidence" value="ECO:0007669"/>
    <property type="project" value="UniProtKB-UniRule"/>
</dbReference>
<comment type="activity regulation">
    <text evidence="7">Uridylyltransferase (UTase) activity is inhibited by glutamine, while glutamine activates uridylyl-removing (UR) activity.</text>
</comment>
<dbReference type="CDD" id="cd00077">
    <property type="entry name" value="HDc"/>
    <property type="match status" value="1"/>
</dbReference>
<dbReference type="PROSITE" id="PS51671">
    <property type="entry name" value="ACT"/>
    <property type="match status" value="2"/>
</dbReference>
<protein>
    <recommendedName>
        <fullName evidence="7">Bifunctional uridylyltransferase/uridylyl-removing enzyme</fullName>
        <shortName evidence="7">UTase/UR</shortName>
    </recommendedName>
    <alternativeName>
        <fullName evidence="7">Bifunctional [protein-PII] modification enzyme</fullName>
    </alternativeName>
    <alternativeName>
        <fullName evidence="7">Bifunctional nitrogen sensor protein</fullName>
    </alternativeName>
    <domain>
        <recommendedName>
            <fullName evidence="7">[Protein-PII] uridylyltransferase</fullName>
            <shortName evidence="7">PII uridylyltransferase</shortName>
            <shortName evidence="7">UTase</shortName>
            <ecNumber evidence="7">2.7.7.59</ecNumber>
        </recommendedName>
    </domain>
    <domain>
        <recommendedName>
            <fullName evidence="7">[Protein-PII]-UMP uridylyl-removing enzyme</fullName>
            <shortName evidence="7">UR</shortName>
            <ecNumber evidence="7">3.1.4.-</ecNumber>
        </recommendedName>
    </domain>
</protein>
<dbReference type="SUPFAM" id="SSF81593">
    <property type="entry name" value="Nucleotidyltransferase substrate binding subunit/domain"/>
    <property type="match status" value="1"/>
</dbReference>
<dbReference type="Gene3D" id="3.30.70.260">
    <property type="match status" value="1"/>
</dbReference>
<dbReference type="Pfam" id="PF01842">
    <property type="entry name" value="ACT"/>
    <property type="match status" value="1"/>
</dbReference>
<dbReference type="EC" id="2.7.7.59" evidence="7"/>
<evidence type="ECO:0000256" key="5">
    <source>
        <dbReference type="ARBA" id="ARBA00022842"/>
    </source>
</evidence>
<dbReference type="PIRSF" id="PIRSF006288">
    <property type="entry name" value="PII_uridyltransf"/>
    <property type="match status" value="1"/>
</dbReference>
<comment type="cofactor">
    <cofactor evidence="7">
        <name>Mg(2+)</name>
        <dbReference type="ChEBI" id="CHEBI:18420"/>
    </cofactor>
</comment>
<comment type="catalytic activity">
    <reaction evidence="7">
        <text>[protein-PII]-uridylyl-L-tyrosine + H2O = [protein-PII]-L-tyrosine + UMP + H(+)</text>
        <dbReference type="Rhea" id="RHEA:48600"/>
        <dbReference type="Rhea" id="RHEA-COMP:12147"/>
        <dbReference type="Rhea" id="RHEA-COMP:12148"/>
        <dbReference type="ChEBI" id="CHEBI:15377"/>
        <dbReference type="ChEBI" id="CHEBI:15378"/>
        <dbReference type="ChEBI" id="CHEBI:46858"/>
        <dbReference type="ChEBI" id="CHEBI:57865"/>
        <dbReference type="ChEBI" id="CHEBI:90602"/>
    </reaction>
</comment>
<dbReference type="InterPro" id="IPR006674">
    <property type="entry name" value="HD_domain"/>
</dbReference>
<comment type="catalytic activity">
    <reaction evidence="7">
        <text>[protein-PII]-L-tyrosine + UTP = [protein-PII]-uridylyl-L-tyrosine + diphosphate</text>
        <dbReference type="Rhea" id="RHEA:13673"/>
        <dbReference type="Rhea" id="RHEA-COMP:12147"/>
        <dbReference type="Rhea" id="RHEA-COMP:12148"/>
        <dbReference type="ChEBI" id="CHEBI:33019"/>
        <dbReference type="ChEBI" id="CHEBI:46398"/>
        <dbReference type="ChEBI" id="CHEBI:46858"/>
        <dbReference type="ChEBI" id="CHEBI:90602"/>
        <dbReference type="EC" id="2.7.7.59"/>
    </reaction>
</comment>
<keyword evidence="6 7" id="KW-0511">Multifunctional enzyme</keyword>
<comment type="function">
    <text evidence="7">Modifies, by uridylylation and deuridylylation, the PII regulatory proteins (GlnB and homologs), in response to the nitrogen status of the cell that GlnD senses through the glutamine level. Under low glutamine levels, catalyzes the conversion of the PII proteins and UTP to PII-UMP and PPi, while under higher glutamine levels, GlnD hydrolyzes PII-UMP to PII and UMP (deuridylylation). Thus, controls uridylylation state and activity of the PII proteins, and plays an important role in the regulation of nitrogen metabolism.</text>
</comment>
<evidence type="ECO:0000259" key="8">
    <source>
        <dbReference type="PROSITE" id="PS51671"/>
    </source>
</evidence>
<evidence type="ECO:0000256" key="7">
    <source>
        <dbReference type="HAMAP-Rule" id="MF_00277"/>
    </source>
</evidence>
<dbReference type="Pfam" id="PF01966">
    <property type="entry name" value="HD"/>
    <property type="match status" value="1"/>
</dbReference>
<evidence type="ECO:0000259" key="9">
    <source>
        <dbReference type="PROSITE" id="PS51831"/>
    </source>
</evidence>
<dbReference type="GO" id="GO:0008081">
    <property type="term" value="F:phosphoric diester hydrolase activity"/>
    <property type="evidence" value="ECO:0007669"/>
    <property type="project" value="UniProtKB-UniRule"/>
</dbReference>
<feature type="region of interest" description="Uridylyltransferase" evidence="7">
    <location>
        <begin position="1"/>
        <end position="279"/>
    </location>
</feature>
<dbReference type="InterPro" id="IPR003607">
    <property type="entry name" value="HD/PDEase_dom"/>
</dbReference>
<dbReference type="InterPro" id="IPR013546">
    <property type="entry name" value="PII_UdlTrfase/GS_AdlTrfase"/>
</dbReference>
<dbReference type="SMART" id="SM00471">
    <property type="entry name" value="HDc"/>
    <property type="match status" value="1"/>
</dbReference>
<dbReference type="CDD" id="cd04899">
    <property type="entry name" value="ACT_ACR-UUR-like_2"/>
    <property type="match status" value="1"/>
</dbReference>
<gene>
    <name evidence="7" type="primary">glnD</name>
    <name evidence="10" type="ORF">CLV92_101229</name>
</gene>
<dbReference type="Proteomes" id="UP000239485">
    <property type="component" value="Unassembled WGS sequence"/>
</dbReference>
<keyword evidence="3" id="KW-0677">Repeat</keyword>
<sequence>MELVERRLREVWVEGAGALPTLAGDPAGVALAAVGSLARRDCGPASDVDLVLLHDGRRCSDADIAALAESLWYPLWDAGLRLDHSVRTATQCRDVARDDLAAAVGLLDLRVVAGDAALVARTRAALLDDWRAGMRRRLPELLGSLAERAARHGELAHLLEPDLKEARGGLRDAVVLRALVASWLTDRPHGDVDEAHELLLDVRDGLQVCSGRPGDRLLLAEQDATAVVCGYADADALLAAVAQAARVVSQALDTTARRARQALPPRRFRPGPRKPRLRALEHGLVEHDGEVVLGGRVSPAEDPVLPLRAAVAAVRAGLPLSPVTLRHLVEAAPALPQPWPAAARESLLELLASGPALAPAWDALDLAGLVERWIPEWTAVRNRPQRNAVHRFTVDRHLVETAVRAQPFLRDAPRPDLLVLAALLHDIGKRPGEHDHSAAGAPLARRVCERIGLPAPDVAVVERLVREHLTLIELSTRRDPDDPRTVEELVAAVDSRADVLALLRALTEADALAAGPAAWSPWRARLVDDLVARARAQLRGQAAPPPAPSTPEEDELAARVAAGAGTQVRVQEVDGFSVVTVVAPDRTGLFADLAGLLAGQRLLVRSALVRTVRPAGGPAVAVDTWWVESPGGDPPSAEALQRGLDRIEAGDVTLLDRLVRRDAQSRPPLQGARAPAAHPRVVILPGASERATVIEVRAGDRPGLLHALGRALAQEGVDIRSAHVATYAAQAVDVLYLAEPDGSRLSPPRVARVVAALSDAAERPGESSRG</sequence>
<comment type="domain">
    <text evidence="7">Has four distinct domains: an N-terminal nucleotidyltransferase (NT) domain responsible for UTase activity, a central HD domain that encodes UR activity, and two C-terminal ACT domains that seem to have a role in glutamine sensing.</text>
</comment>
<dbReference type="Pfam" id="PF08335">
    <property type="entry name" value="GlnD_UR_UTase"/>
    <property type="match status" value="1"/>
</dbReference>
<reference evidence="10 11" key="1">
    <citation type="submission" date="2018-02" db="EMBL/GenBank/DDBJ databases">
        <title>Genomic Encyclopedia of Archaeal and Bacterial Type Strains, Phase II (KMG-II): from individual species to whole genera.</title>
        <authorList>
            <person name="Goeker M."/>
        </authorList>
    </citation>
    <scope>NUCLEOTIDE SEQUENCE [LARGE SCALE GENOMIC DNA]</scope>
    <source>
        <strain evidence="10 11">DSM 22857</strain>
    </source>
</reference>
<accession>A0A2S6IW31</accession>
<feature type="domain" description="HD" evidence="9">
    <location>
        <begin position="394"/>
        <end position="503"/>
    </location>
</feature>
<dbReference type="EC" id="3.1.4.-" evidence="7"/>
<evidence type="ECO:0000313" key="11">
    <source>
        <dbReference type="Proteomes" id="UP000239485"/>
    </source>
</evidence>
<comment type="similarity">
    <text evidence="7">Belongs to the GlnD family.</text>
</comment>
<evidence type="ECO:0000256" key="2">
    <source>
        <dbReference type="ARBA" id="ARBA00022695"/>
    </source>
</evidence>
<dbReference type="InterPro" id="IPR045865">
    <property type="entry name" value="ACT-like_dom_sf"/>
</dbReference>
<dbReference type="EMBL" id="PTJD01000001">
    <property type="protein sequence ID" value="PPK98533.1"/>
    <property type="molecule type" value="Genomic_DNA"/>
</dbReference>
<dbReference type="AlphaFoldDB" id="A0A2S6IW31"/>
<dbReference type="CDD" id="cd05401">
    <property type="entry name" value="NT_GlnE_GlnD_like"/>
    <property type="match status" value="1"/>
</dbReference>
<comment type="caution">
    <text evidence="7">Lacks conserved residue(s) required for the propagation of feature annotation.</text>
</comment>
<dbReference type="GO" id="GO:0008773">
    <property type="term" value="F:[protein-PII] uridylyltransferase activity"/>
    <property type="evidence" value="ECO:0007669"/>
    <property type="project" value="UniProtKB-UniRule"/>
</dbReference>
<evidence type="ECO:0000256" key="4">
    <source>
        <dbReference type="ARBA" id="ARBA00022801"/>
    </source>
</evidence>
<dbReference type="InterPro" id="IPR002912">
    <property type="entry name" value="ACT_dom"/>
</dbReference>
<dbReference type="NCBIfam" id="NF002895">
    <property type="entry name" value="PRK03381.1"/>
    <property type="match status" value="1"/>
</dbReference>
<keyword evidence="4 7" id="KW-0378">Hydrolase</keyword>
<dbReference type="InterPro" id="IPR010043">
    <property type="entry name" value="UTase/UR"/>
</dbReference>
<organism evidence="10 11">
    <name type="scientific">Kineococcus xinjiangensis</name>
    <dbReference type="NCBI Taxonomy" id="512762"/>
    <lineage>
        <taxon>Bacteria</taxon>
        <taxon>Bacillati</taxon>
        <taxon>Actinomycetota</taxon>
        <taxon>Actinomycetes</taxon>
        <taxon>Kineosporiales</taxon>
        <taxon>Kineosporiaceae</taxon>
        <taxon>Kineococcus</taxon>
    </lineage>
</organism>
<evidence type="ECO:0000256" key="1">
    <source>
        <dbReference type="ARBA" id="ARBA00022679"/>
    </source>
</evidence>
<dbReference type="CDD" id="cd04873">
    <property type="entry name" value="ACT_UUR-ACR-like"/>
    <property type="match status" value="1"/>
</dbReference>
<dbReference type="SUPFAM" id="SSF109604">
    <property type="entry name" value="HD-domain/PDEase-like"/>
    <property type="match status" value="1"/>
</dbReference>
<evidence type="ECO:0000256" key="6">
    <source>
        <dbReference type="ARBA" id="ARBA00023268"/>
    </source>
</evidence>